<dbReference type="Pfam" id="PF04479">
    <property type="entry name" value="RTA1"/>
    <property type="match status" value="1"/>
</dbReference>
<feature type="transmembrane region" description="Helical" evidence="5">
    <location>
        <begin position="92"/>
        <end position="113"/>
    </location>
</feature>
<feature type="transmembrane region" description="Helical" evidence="5">
    <location>
        <begin position="133"/>
        <end position="153"/>
    </location>
</feature>
<gene>
    <name evidence="6" type="primary">RTA1_2</name>
    <name evidence="6" type="ORF">CFO_g3326</name>
</gene>
<dbReference type="GO" id="GO:0016020">
    <property type="term" value="C:membrane"/>
    <property type="evidence" value="ECO:0007669"/>
    <property type="project" value="UniProtKB-SubCell"/>
</dbReference>
<dbReference type="Proteomes" id="UP000034841">
    <property type="component" value="Unassembled WGS sequence"/>
</dbReference>
<evidence type="ECO:0000256" key="2">
    <source>
        <dbReference type="ARBA" id="ARBA00022692"/>
    </source>
</evidence>
<comment type="caution">
    <text evidence="6">The sequence shown here is derived from an EMBL/GenBank/DDBJ whole genome shotgun (WGS) entry which is preliminary data.</text>
</comment>
<feature type="transmembrane region" description="Helical" evidence="5">
    <location>
        <begin position="244"/>
        <end position="263"/>
    </location>
</feature>
<evidence type="ECO:0000256" key="5">
    <source>
        <dbReference type="SAM" id="Phobius"/>
    </source>
</evidence>
<comment type="subcellular location">
    <subcellularLocation>
        <location evidence="1">Membrane</location>
        <topology evidence="1">Multi-pass membrane protein</topology>
    </subcellularLocation>
</comment>
<evidence type="ECO:0000313" key="6">
    <source>
        <dbReference type="EMBL" id="KKF94332.1"/>
    </source>
</evidence>
<proteinExistence type="predicted"/>
<evidence type="ECO:0000313" key="7">
    <source>
        <dbReference type="Proteomes" id="UP000034841"/>
    </source>
</evidence>
<keyword evidence="4 5" id="KW-0472">Membrane</keyword>
<keyword evidence="7" id="KW-1185">Reference proteome</keyword>
<keyword evidence="2 5" id="KW-0812">Transmembrane</keyword>
<organism evidence="6 7">
    <name type="scientific">Ceratocystis fimbriata f. sp. platani</name>
    <dbReference type="NCBI Taxonomy" id="88771"/>
    <lineage>
        <taxon>Eukaryota</taxon>
        <taxon>Fungi</taxon>
        <taxon>Dikarya</taxon>
        <taxon>Ascomycota</taxon>
        <taxon>Pezizomycotina</taxon>
        <taxon>Sordariomycetes</taxon>
        <taxon>Hypocreomycetidae</taxon>
        <taxon>Microascales</taxon>
        <taxon>Ceratocystidaceae</taxon>
        <taxon>Ceratocystis</taxon>
    </lineage>
</organism>
<keyword evidence="3 5" id="KW-1133">Transmembrane helix</keyword>
<feature type="transmembrane region" description="Helical" evidence="5">
    <location>
        <begin position="29"/>
        <end position="47"/>
    </location>
</feature>
<dbReference type="OrthoDB" id="3358017at2759"/>
<sequence>MGNSLLDPVPGVEPTKGGYYLWRYLPSQAAAALFLVLFTASFSYISWKTYKTRTYFCIVFAVGCLFEVIGYGSRISARSNTGSIMKYSIQNVFILVAPTIFAAAIYMTLGRIITSVRAEKYSMIRPSRLAKTFVIGDVLTFFIQGGGAGMMVSQSQNSVKLGEKIIIFGLVAQVVLFSLFGVVAAVFHRRLKRFPTADSLDGLIPWKETLVMLYSVSVLVMIRSIFRVIEYLQGHTGYSLSHEWTLYVFDTVPMFAVTVLFAWRFPSGLKRKGSIPME</sequence>
<evidence type="ECO:0000256" key="1">
    <source>
        <dbReference type="ARBA" id="ARBA00004141"/>
    </source>
</evidence>
<accession>A0A0F8CUE4</accession>
<dbReference type="EMBL" id="LBBL01000168">
    <property type="protein sequence ID" value="KKF94332.1"/>
    <property type="molecule type" value="Genomic_DNA"/>
</dbReference>
<dbReference type="InterPro" id="IPR007568">
    <property type="entry name" value="RTA1"/>
</dbReference>
<protein>
    <submittedName>
        <fullName evidence="6">Protein RTA1</fullName>
    </submittedName>
</protein>
<feature type="transmembrane region" description="Helical" evidence="5">
    <location>
        <begin position="209"/>
        <end position="229"/>
    </location>
</feature>
<reference evidence="6 7" key="1">
    <citation type="submission" date="2015-04" db="EMBL/GenBank/DDBJ databases">
        <title>Genome sequence of Ceratocystis platani, a major pathogen of plane trees.</title>
        <authorList>
            <person name="Belbahri L."/>
        </authorList>
    </citation>
    <scope>NUCLEOTIDE SEQUENCE [LARGE SCALE GENOMIC DNA]</scope>
    <source>
        <strain evidence="6 7">CFO</strain>
    </source>
</reference>
<evidence type="ECO:0000256" key="4">
    <source>
        <dbReference type="ARBA" id="ARBA00023136"/>
    </source>
</evidence>
<dbReference type="PANTHER" id="PTHR31465:SF27">
    <property type="entry name" value="DOMAIN PROTEIN, PUTATIVE (AFU_ORTHOLOGUE AFUA_3G01030)-RELATED"/>
    <property type="match status" value="1"/>
</dbReference>
<feature type="transmembrane region" description="Helical" evidence="5">
    <location>
        <begin position="165"/>
        <end position="188"/>
    </location>
</feature>
<dbReference type="AlphaFoldDB" id="A0A0F8CUE4"/>
<feature type="transmembrane region" description="Helical" evidence="5">
    <location>
        <begin position="54"/>
        <end position="72"/>
    </location>
</feature>
<evidence type="ECO:0000256" key="3">
    <source>
        <dbReference type="ARBA" id="ARBA00022989"/>
    </source>
</evidence>
<name>A0A0F8CUE4_CERFI</name>
<dbReference type="PANTHER" id="PTHR31465">
    <property type="entry name" value="PROTEIN RTA1-RELATED"/>
    <property type="match status" value="1"/>
</dbReference>